<feature type="transmembrane region" description="Helical" evidence="1">
    <location>
        <begin position="301"/>
        <end position="320"/>
    </location>
</feature>
<reference evidence="3 4" key="1">
    <citation type="journal article" date="2020" name="IScience">
        <title>Genome Sequencing of the Endangered Kingdonia uniflora (Circaeasteraceae, Ranunculales) Reveals Potential Mechanisms of Evolutionary Specialization.</title>
        <authorList>
            <person name="Sun Y."/>
            <person name="Deng T."/>
            <person name="Zhang A."/>
            <person name="Moore M.J."/>
            <person name="Landis J.B."/>
            <person name="Lin N."/>
            <person name="Zhang H."/>
            <person name="Zhang X."/>
            <person name="Huang J."/>
            <person name="Zhang X."/>
            <person name="Sun H."/>
            <person name="Wang H."/>
        </authorList>
    </citation>
    <scope>NUCLEOTIDE SEQUENCE [LARGE SCALE GENOMIC DNA]</scope>
    <source>
        <strain evidence="3">TB1705</strain>
        <tissue evidence="3">Leaf</tissue>
    </source>
</reference>
<evidence type="ECO:0000256" key="1">
    <source>
        <dbReference type="SAM" id="Phobius"/>
    </source>
</evidence>
<proteinExistence type="predicted"/>
<protein>
    <recommendedName>
        <fullName evidence="5">SPARK domain-containing protein</fullName>
    </recommendedName>
</protein>
<gene>
    <name evidence="3" type="ORF">GIB67_002543</name>
</gene>
<comment type="caution">
    <text evidence="3">The sequence shown here is derived from an EMBL/GenBank/DDBJ whole genome shotgun (WGS) entry which is preliminary data.</text>
</comment>
<evidence type="ECO:0000313" key="4">
    <source>
        <dbReference type="Proteomes" id="UP000541444"/>
    </source>
</evidence>
<dbReference type="PANTHER" id="PTHR34056:SF1">
    <property type="entry name" value="GPI-ANCHORED PROTEIN"/>
    <property type="match status" value="1"/>
</dbReference>
<evidence type="ECO:0008006" key="5">
    <source>
        <dbReference type="Google" id="ProtNLM"/>
    </source>
</evidence>
<accession>A0A7J7N9G9</accession>
<dbReference type="Proteomes" id="UP000541444">
    <property type="component" value="Unassembled WGS sequence"/>
</dbReference>
<name>A0A7J7N9G9_9MAGN</name>
<sequence length="321" mass="35454">MSLLLSLISPLLFLLLFHLPLSLQTETQPFFPKTPHPTNTIPAFPEQSSQITSCKLDLPQQLFRDIDTACGPKTPLSRTHCCPILAAWLYSAYSTTSLSGAGVDTSSASPYDLPVLPDDSETCVYNLEKALKGNGVELRKPNETCDLVYCYCGIRLHPLSCPEVFSVSKQGKELVGDDSVRLLERDCLKYNVDGHSSLAGCSKCLNQLYQLNETKSLDTSKSDRKNKMHNRDCELMGLTWLLAKNRTAYIPVVSAVLKAFMMNTDDYGPQSCILTSDGLPLAVDSVDIDNQSSSNTLQPHTHLVVIFLSFVYVYIILSSLC</sequence>
<organism evidence="3 4">
    <name type="scientific">Kingdonia uniflora</name>
    <dbReference type="NCBI Taxonomy" id="39325"/>
    <lineage>
        <taxon>Eukaryota</taxon>
        <taxon>Viridiplantae</taxon>
        <taxon>Streptophyta</taxon>
        <taxon>Embryophyta</taxon>
        <taxon>Tracheophyta</taxon>
        <taxon>Spermatophyta</taxon>
        <taxon>Magnoliopsida</taxon>
        <taxon>Ranunculales</taxon>
        <taxon>Circaeasteraceae</taxon>
        <taxon>Kingdonia</taxon>
    </lineage>
</organism>
<dbReference type="EMBL" id="JACGCM010000973">
    <property type="protein sequence ID" value="KAF6163538.1"/>
    <property type="molecule type" value="Genomic_DNA"/>
</dbReference>
<feature type="chain" id="PRO_5029848501" description="SPARK domain-containing protein" evidence="2">
    <location>
        <begin position="25"/>
        <end position="321"/>
    </location>
</feature>
<keyword evidence="4" id="KW-1185">Reference proteome</keyword>
<keyword evidence="1" id="KW-1133">Transmembrane helix</keyword>
<keyword evidence="1" id="KW-0472">Membrane</keyword>
<evidence type="ECO:0000256" key="2">
    <source>
        <dbReference type="SAM" id="SignalP"/>
    </source>
</evidence>
<evidence type="ECO:0000313" key="3">
    <source>
        <dbReference type="EMBL" id="KAF6163538.1"/>
    </source>
</evidence>
<keyword evidence="1" id="KW-0812">Transmembrane</keyword>
<dbReference type="AlphaFoldDB" id="A0A7J7N9G9"/>
<keyword evidence="2" id="KW-0732">Signal</keyword>
<feature type="signal peptide" evidence="2">
    <location>
        <begin position="1"/>
        <end position="24"/>
    </location>
</feature>
<dbReference type="PANTHER" id="PTHR34056">
    <property type="entry name" value="GPI-ANCHORED PROTEIN"/>
    <property type="match status" value="1"/>
</dbReference>
<dbReference type="InterPro" id="IPR040376">
    <property type="entry name" value="At4g28100-like"/>
</dbReference>
<dbReference type="OrthoDB" id="764087at2759"/>